<evidence type="ECO:0000313" key="1">
    <source>
        <dbReference type="EMBL" id="KAF7839311.1"/>
    </source>
</evidence>
<gene>
    <name evidence="1" type="ORF">G2W53_007793</name>
</gene>
<dbReference type="AlphaFoldDB" id="A0A835CF91"/>
<proteinExistence type="predicted"/>
<name>A0A835CF91_9FABA</name>
<evidence type="ECO:0000313" key="2">
    <source>
        <dbReference type="Proteomes" id="UP000634136"/>
    </source>
</evidence>
<dbReference type="Proteomes" id="UP000634136">
    <property type="component" value="Unassembled WGS sequence"/>
</dbReference>
<keyword evidence="2" id="KW-1185">Reference proteome</keyword>
<sequence length="119" mass="13814">MRKLTTVIVIMSQYPLTLHYHRSCLSKEKHRRHSCSSENAAHLKNQSSSTRTNPFAFVRLPFRSVSLASTNPWIFRIFKEKVAAHYISELNPQAIPNVPWRSFQFSQHFSVVNASRIQS</sequence>
<protein>
    <submittedName>
        <fullName evidence="1">Uncharacterized protein</fullName>
    </submittedName>
</protein>
<organism evidence="1 2">
    <name type="scientific">Senna tora</name>
    <dbReference type="NCBI Taxonomy" id="362788"/>
    <lineage>
        <taxon>Eukaryota</taxon>
        <taxon>Viridiplantae</taxon>
        <taxon>Streptophyta</taxon>
        <taxon>Embryophyta</taxon>
        <taxon>Tracheophyta</taxon>
        <taxon>Spermatophyta</taxon>
        <taxon>Magnoliopsida</taxon>
        <taxon>eudicotyledons</taxon>
        <taxon>Gunneridae</taxon>
        <taxon>Pentapetalae</taxon>
        <taxon>rosids</taxon>
        <taxon>fabids</taxon>
        <taxon>Fabales</taxon>
        <taxon>Fabaceae</taxon>
        <taxon>Caesalpinioideae</taxon>
        <taxon>Cassia clade</taxon>
        <taxon>Senna</taxon>
    </lineage>
</organism>
<accession>A0A835CF91</accession>
<reference evidence="1" key="1">
    <citation type="submission" date="2020-09" db="EMBL/GenBank/DDBJ databases">
        <title>Genome-Enabled Discovery of Anthraquinone Biosynthesis in Senna tora.</title>
        <authorList>
            <person name="Kang S.-H."/>
            <person name="Pandey R.P."/>
            <person name="Lee C.-M."/>
            <person name="Sim J.-S."/>
            <person name="Jeong J.-T."/>
            <person name="Choi B.-S."/>
            <person name="Jung M."/>
            <person name="Ginzburg D."/>
            <person name="Zhao K."/>
            <person name="Won S.Y."/>
            <person name="Oh T.-J."/>
            <person name="Yu Y."/>
            <person name="Kim N.-H."/>
            <person name="Lee O.R."/>
            <person name="Lee T.-H."/>
            <person name="Bashyal P."/>
            <person name="Kim T.-S."/>
            <person name="Lee W.-H."/>
            <person name="Kawkins C."/>
            <person name="Kim C.-K."/>
            <person name="Kim J.S."/>
            <person name="Ahn B.O."/>
            <person name="Rhee S.Y."/>
            <person name="Sohng J.K."/>
        </authorList>
    </citation>
    <scope>NUCLEOTIDE SEQUENCE</scope>
    <source>
        <tissue evidence="1">Leaf</tissue>
    </source>
</reference>
<comment type="caution">
    <text evidence="1">The sequence shown here is derived from an EMBL/GenBank/DDBJ whole genome shotgun (WGS) entry which is preliminary data.</text>
</comment>
<dbReference type="EMBL" id="JAAIUW010000003">
    <property type="protein sequence ID" value="KAF7839311.1"/>
    <property type="molecule type" value="Genomic_DNA"/>
</dbReference>